<dbReference type="Gene3D" id="3.30.260.10">
    <property type="entry name" value="TCP-1-like chaperonin intermediate domain"/>
    <property type="match status" value="1"/>
</dbReference>
<dbReference type="SUPFAM" id="SSF48592">
    <property type="entry name" value="GroEL equatorial domain-like"/>
    <property type="match status" value="1"/>
</dbReference>
<accession>A0A0H2X323</accession>
<evidence type="ECO:0000256" key="1">
    <source>
        <dbReference type="ARBA" id="ARBA00006607"/>
    </source>
</evidence>
<evidence type="ECO:0000313" key="5">
    <source>
        <dbReference type="Proteomes" id="UP000002532"/>
    </source>
</evidence>
<dbReference type="NCBIfam" id="NF038369">
    <property type="entry name" value="GroEL3_Chlamy"/>
    <property type="match status" value="1"/>
</dbReference>
<evidence type="ECO:0000313" key="4">
    <source>
        <dbReference type="EMBL" id="AAX51035.1"/>
    </source>
</evidence>
<dbReference type="AlphaFoldDB" id="A0A0H2X323"/>
<dbReference type="RefSeq" id="WP_009872135.1">
    <property type="nucleotide sequence ID" value="NC_007429.1"/>
</dbReference>
<dbReference type="InterPro" id="IPR001844">
    <property type="entry name" value="Cpn60/GroEL"/>
</dbReference>
<evidence type="ECO:0000256" key="2">
    <source>
        <dbReference type="ARBA" id="ARBA00023186"/>
    </source>
</evidence>
<protein>
    <submittedName>
        <fullName evidence="4">60 kDa chaperonin GroEL</fullName>
    </submittedName>
</protein>
<dbReference type="InterPro" id="IPR027409">
    <property type="entry name" value="GroEL-like_apical_dom_sf"/>
</dbReference>
<sequence>MPHDNNEMHRNTIHQLFTGLDKAYQIVKGFYGPAYSSSSKDFFKGRGYHILSRIELSDPFERIGVYFARSLAKRIHKRHADGVISSVILLRAFLKASIPFIDQGLSPRLLASALASQKEAVCAYLHSHSFLLKDASKVLGLIRSHLPDPLIGEAFAEAVAYTGHEGAVALSQRSGSTLHLVKGIQTQKGYRVPSFFPHDSFHENPIVAPKIFVTDQKIHCLFPFLPLLKKFSEEQTPLIIFCKEIAPDPLATCIANRIAGLLDVLVVTIPDTTLLEDIALLTGTTVFSSPPFSNKPPIELPLLGSCTWAELSRDHTLLVCENLVPEVVKLKVRQLDHAIHNAEDETSRKLLKKRKHRLENSIAIIPVKQDTTPLHELALKTLNSTQESGFVLGGGAALLYATQSLSSSPEHSQEEQAAVQILQTACRTLLEQLVNSVYMDGKLVADKLCSLGTPSLGFNVVSQQIEDMISAGIITPLNVVLDIFSCSLHTAVDLLLASFTTPPTPAAKEKKT</sequence>
<dbReference type="GO" id="GO:0016853">
    <property type="term" value="F:isomerase activity"/>
    <property type="evidence" value="ECO:0007669"/>
    <property type="project" value="UniProtKB-KW"/>
</dbReference>
<name>A0A0H2X323_CHLTA</name>
<evidence type="ECO:0000256" key="3">
    <source>
        <dbReference type="ARBA" id="ARBA00023235"/>
    </source>
</evidence>
<dbReference type="Pfam" id="PF00118">
    <property type="entry name" value="Cpn60_TCP1"/>
    <property type="match status" value="1"/>
</dbReference>
<gene>
    <name evidence="4" type="primary">groEL_3</name>
    <name evidence="4" type="ordered locus">CTA_0824</name>
</gene>
<dbReference type="Gene3D" id="1.10.560.10">
    <property type="entry name" value="GroEL-like equatorial domain"/>
    <property type="match status" value="1"/>
</dbReference>
<dbReference type="InterPro" id="IPR002423">
    <property type="entry name" value="Cpn60/GroEL/TCP-1"/>
</dbReference>
<dbReference type="HOGENOM" id="CLU_016503_3_0_0"/>
<dbReference type="PANTHER" id="PTHR45633">
    <property type="entry name" value="60 KDA HEAT SHOCK PROTEIN, MITOCHONDRIAL"/>
    <property type="match status" value="1"/>
</dbReference>
<dbReference type="GO" id="GO:0005524">
    <property type="term" value="F:ATP binding"/>
    <property type="evidence" value="ECO:0007669"/>
    <property type="project" value="InterPro"/>
</dbReference>
<dbReference type="Gene3D" id="3.50.7.10">
    <property type="entry name" value="GroEL"/>
    <property type="match status" value="1"/>
</dbReference>
<dbReference type="GO" id="GO:0042026">
    <property type="term" value="P:protein refolding"/>
    <property type="evidence" value="ECO:0007669"/>
    <property type="project" value="InterPro"/>
</dbReference>
<dbReference type="SUPFAM" id="SSF52029">
    <property type="entry name" value="GroEL apical domain-like"/>
    <property type="match status" value="1"/>
</dbReference>
<dbReference type="GO" id="GO:0140662">
    <property type="term" value="F:ATP-dependent protein folding chaperone"/>
    <property type="evidence" value="ECO:0007669"/>
    <property type="project" value="InterPro"/>
</dbReference>
<organism evidence="4 5">
    <name type="scientific">Chlamydia trachomatis serovar A (strain ATCC VR-571B / DSM 19440 / HAR-13)</name>
    <dbReference type="NCBI Taxonomy" id="315277"/>
    <lineage>
        <taxon>Bacteria</taxon>
        <taxon>Pseudomonadati</taxon>
        <taxon>Chlamydiota</taxon>
        <taxon>Chlamydiia</taxon>
        <taxon>Chlamydiales</taxon>
        <taxon>Chlamydiaceae</taxon>
        <taxon>Chlamydia/Chlamydophila group</taxon>
        <taxon>Chlamydia</taxon>
    </lineage>
</organism>
<dbReference type="KEGG" id="cta:CTA_0824"/>
<dbReference type="Proteomes" id="UP000002532">
    <property type="component" value="Chromosome"/>
</dbReference>
<dbReference type="EMBL" id="CP000051">
    <property type="protein sequence ID" value="AAX51035.1"/>
    <property type="molecule type" value="Genomic_DNA"/>
</dbReference>
<keyword evidence="2" id="KW-0143">Chaperone</keyword>
<keyword evidence="3" id="KW-0413">Isomerase</keyword>
<reference evidence="4 5" key="1">
    <citation type="journal article" date="2005" name="Infect. Immun.">
        <title>Comparative genomic analysis of Chlamydia trachomatis oculotropic and genitotropic strains.</title>
        <authorList>
            <person name="Carlson J.H."/>
            <person name="Porcella S.F."/>
            <person name="McClarty G."/>
            <person name="Caldwell H.D."/>
        </authorList>
    </citation>
    <scope>NUCLEOTIDE SEQUENCE [LARGE SCALE GENOMIC DNA]</scope>
    <source>
        <strain evidence="5">ATCC VR-571B / DSM 19440 / HAR-13</strain>
    </source>
</reference>
<dbReference type="InterPro" id="IPR027410">
    <property type="entry name" value="TCP-1-like_intermed_sf"/>
</dbReference>
<comment type="similarity">
    <text evidence="1">Belongs to the chaperonin (HSP60) family.</text>
</comment>
<keyword evidence="5" id="KW-1185">Reference proteome</keyword>
<dbReference type="InterPro" id="IPR027413">
    <property type="entry name" value="GROEL-like_equatorial_sf"/>
</dbReference>
<proteinExistence type="inferred from homology"/>